<dbReference type="Proteomes" id="UP000554482">
    <property type="component" value="Unassembled WGS sequence"/>
</dbReference>
<dbReference type="Gene3D" id="3.90.226.10">
    <property type="entry name" value="2-enoyl-CoA Hydratase, Chain A, domain 1"/>
    <property type="match status" value="1"/>
</dbReference>
<dbReference type="GO" id="GO:0009536">
    <property type="term" value="C:plastid"/>
    <property type="evidence" value="ECO:0007669"/>
    <property type="project" value="UniProtKB-ARBA"/>
</dbReference>
<dbReference type="InterPro" id="IPR023562">
    <property type="entry name" value="ClpP/TepA"/>
</dbReference>
<evidence type="ECO:0000256" key="2">
    <source>
        <dbReference type="RuleBase" id="RU003567"/>
    </source>
</evidence>
<dbReference type="EMBL" id="JABWDY010015988">
    <property type="protein sequence ID" value="KAF5196442.1"/>
    <property type="molecule type" value="Genomic_DNA"/>
</dbReference>
<reference evidence="3 4" key="1">
    <citation type="submission" date="2020-06" db="EMBL/GenBank/DDBJ databases">
        <title>Transcriptomic and genomic resources for Thalictrum thalictroides and T. hernandezii: Facilitating candidate gene discovery in an emerging model plant lineage.</title>
        <authorList>
            <person name="Arias T."/>
            <person name="Riano-Pachon D.M."/>
            <person name="Di Stilio V.S."/>
        </authorList>
    </citation>
    <scope>NUCLEOTIDE SEQUENCE [LARGE SCALE GENOMIC DNA]</scope>
    <source>
        <strain evidence="4">cv. WT478/WT964</strain>
        <tissue evidence="3">Leaves</tissue>
    </source>
</reference>
<dbReference type="GO" id="GO:0009368">
    <property type="term" value="C:endopeptidase Clp complex"/>
    <property type="evidence" value="ECO:0007669"/>
    <property type="project" value="TreeGrafter"/>
</dbReference>
<name>A0A7J6WK00_THATH</name>
<dbReference type="GO" id="GO:0006515">
    <property type="term" value="P:protein quality control for misfolded or incompletely synthesized proteins"/>
    <property type="evidence" value="ECO:0007669"/>
    <property type="project" value="TreeGrafter"/>
</dbReference>
<gene>
    <name evidence="3" type="ORF">FRX31_013973</name>
</gene>
<dbReference type="SUPFAM" id="SSF52096">
    <property type="entry name" value="ClpP/crotonase"/>
    <property type="match status" value="1"/>
</dbReference>
<dbReference type="GO" id="GO:0051117">
    <property type="term" value="F:ATPase binding"/>
    <property type="evidence" value="ECO:0007669"/>
    <property type="project" value="TreeGrafter"/>
</dbReference>
<dbReference type="InterPro" id="IPR029045">
    <property type="entry name" value="ClpP/crotonase-like_dom_sf"/>
</dbReference>
<keyword evidence="4" id="KW-1185">Reference proteome</keyword>
<dbReference type="CDD" id="cd07017">
    <property type="entry name" value="S14_ClpP_2"/>
    <property type="match status" value="1"/>
</dbReference>
<evidence type="ECO:0000313" key="4">
    <source>
        <dbReference type="Proteomes" id="UP000554482"/>
    </source>
</evidence>
<dbReference type="PANTHER" id="PTHR10381:SF46">
    <property type="entry name" value="ATP-DEPENDENT CLP PROTEASE PROTEOLYTIC SUBUNIT-RELATED PROTEIN 2, CHLOROPLASTIC"/>
    <property type="match status" value="1"/>
</dbReference>
<organism evidence="3 4">
    <name type="scientific">Thalictrum thalictroides</name>
    <name type="common">Rue-anemone</name>
    <name type="synonym">Anemone thalictroides</name>
    <dbReference type="NCBI Taxonomy" id="46969"/>
    <lineage>
        <taxon>Eukaryota</taxon>
        <taxon>Viridiplantae</taxon>
        <taxon>Streptophyta</taxon>
        <taxon>Embryophyta</taxon>
        <taxon>Tracheophyta</taxon>
        <taxon>Spermatophyta</taxon>
        <taxon>Magnoliopsida</taxon>
        <taxon>Ranunculales</taxon>
        <taxon>Ranunculaceae</taxon>
        <taxon>Thalictroideae</taxon>
        <taxon>Thalictrum</taxon>
    </lineage>
</organism>
<evidence type="ECO:0000256" key="1">
    <source>
        <dbReference type="ARBA" id="ARBA00007039"/>
    </source>
</evidence>
<dbReference type="PRINTS" id="PR00127">
    <property type="entry name" value="CLPPROTEASEP"/>
</dbReference>
<sequence>MAVALNSSCLQSQTSLSCSTKVFVGLKSQSASCFGSSKPNLSVQFHDKVHKSLQSRTCKKPTRARIGMMPIGTPRVPFRTPGEGTWQWVDLWNALYRERVIFIGQHIDEEYSNQVLATMLYLDSVDSDKKLYLYINGPGGDLTPSMSIYDTMQSLKSPVCTHCVGYAYNLAGFLLAAGEKGNRVAMPLSRIALQSPAGAARGQADDIQNEATELIRIRDYLYRELAKKTGQPVEKINQDLSRMKRFNAQEALEYGLIDRIIRPPRIKADAPRKEAGMGLG</sequence>
<keyword evidence="3" id="KW-0645">Protease</keyword>
<dbReference type="AlphaFoldDB" id="A0A7J6WK00"/>
<accession>A0A7J6WK00</accession>
<comment type="caution">
    <text evidence="3">The sequence shown here is derived from an EMBL/GenBank/DDBJ whole genome shotgun (WGS) entry which is preliminary data.</text>
</comment>
<dbReference type="FunFam" id="3.90.226.10:FF:000050">
    <property type="entry name" value="ATP-dependent Clp protease proteolytic subunit"/>
    <property type="match status" value="1"/>
</dbReference>
<comment type="similarity">
    <text evidence="1 2">Belongs to the peptidase S14 family.</text>
</comment>
<evidence type="ECO:0000313" key="3">
    <source>
        <dbReference type="EMBL" id="KAF5196442.1"/>
    </source>
</evidence>
<dbReference type="GO" id="GO:0004176">
    <property type="term" value="F:ATP-dependent peptidase activity"/>
    <property type="evidence" value="ECO:0007669"/>
    <property type="project" value="InterPro"/>
</dbReference>
<dbReference type="InterPro" id="IPR001907">
    <property type="entry name" value="ClpP"/>
</dbReference>
<dbReference type="OrthoDB" id="2017408at2759"/>
<protein>
    <recommendedName>
        <fullName evidence="2">ATP-dependent Clp protease proteolytic subunit</fullName>
    </recommendedName>
</protein>
<dbReference type="Pfam" id="PF00574">
    <property type="entry name" value="CLP_protease"/>
    <property type="match status" value="1"/>
</dbReference>
<dbReference type="HAMAP" id="MF_00444">
    <property type="entry name" value="ClpP"/>
    <property type="match status" value="1"/>
</dbReference>
<dbReference type="PANTHER" id="PTHR10381">
    <property type="entry name" value="ATP-DEPENDENT CLP PROTEASE PROTEOLYTIC SUBUNIT"/>
    <property type="match status" value="1"/>
</dbReference>
<keyword evidence="3" id="KW-0378">Hydrolase</keyword>
<proteinExistence type="inferred from homology"/>
<dbReference type="GO" id="GO:0004252">
    <property type="term" value="F:serine-type endopeptidase activity"/>
    <property type="evidence" value="ECO:0007669"/>
    <property type="project" value="InterPro"/>
</dbReference>